<evidence type="ECO:0000313" key="6">
    <source>
        <dbReference type="Proteomes" id="UP000198402"/>
    </source>
</evidence>
<reference evidence="5 6" key="1">
    <citation type="submission" date="2015-11" db="EMBL/GenBank/DDBJ databases">
        <title>Draft genome sequences of new species of the genus Lactobacillus isolated from orchardgrass silage.</title>
        <authorList>
            <person name="Tohno M."/>
            <person name="Tanizawa Y."/>
            <person name="Arita M."/>
        </authorList>
    </citation>
    <scope>NUCLEOTIDE SEQUENCE [LARGE SCALE GENOMIC DNA]</scope>
    <source>
        <strain evidence="5 6">IWT126</strain>
    </source>
</reference>
<evidence type="ECO:0000256" key="3">
    <source>
        <dbReference type="ARBA" id="ARBA00023315"/>
    </source>
</evidence>
<evidence type="ECO:0000256" key="1">
    <source>
        <dbReference type="ARBA" id="ARBA00005232"/>
    </source>
</evidence>
<dbReference type="InterPro" id="IPR042231">
    <property type="entry name" value="Cho/carn_acyl_trans_2"/>
</dbReference>
<name>A0A1Z5IFL8_9LACO</name>
<dbReference type="SUPFAM" id="SSF52777">
    <property type="entry name" value="CoA-dependent acyltransferases"/>
    <property type="match status" value="1"/>
</dbReference>
<dbReference type="InterPro" id="IPR000542">
    <property type="entry name" value="Carn_acyl_trans"/>
</dbReference>
<dbReference type="InterPro" id="IPR039551">
    <property type="entry name" value="Cho/carn_acyl_trans"/>
</dbReference>
<dbReference type="EMBL" id="BCMG01000002">
    <property type="protein sequence ID" value="GAX00567.1"/>
    <property type="molecule type" value="Genomic_DNA"/>
</dbReference>
<dbReference type="Gene3D" id="3.30.559.70">
    <property type="entry name" value="Choline/Carnitine o-acyltransferase, domain 2"/>
    <property type="match status" value="1"/>
</dbReference>
<dbReference type="Gene3D" id="3.30.559.10">
    <property type="entry name" value="Chloramphenicol acetyltransferase-like domain"/>
    <property type="match status" value="1"/>
</dbReference>
<dbReference type="Proteomes" id="UP000198402">
    <property type="component" value="Unassembled WGS sequence"/>
</dbReference>
<gene>
    <name evidence="5" type="ORF">IWT126_00582</name>
</gene>
<dbReference type="Pfam" id="PF00755">
    <property type="entry name" value="Carn_acyltransf"/>
    <property type="match status" value="1"/>
</dbReference>
<keyword evidence="6" id="KW-1185">Reference proteome</keyword>
<comment type="similarity">
    <text evidence="1">Belongs to the carnitine/choline acetyltransferase family.</text>
</comment>
<comment type="caution">
    <text evidence="5">The sequence shown here is derived from an EMBL/GenBank/DDBJ whole genome shotgun (WGS) entry which is preliminary data.</text>
</comment>
<protein>
    <submittedName>
        <fullName evidence="5">Choline/Carnitine o-acyltransferase</fullName>
    </submittedName>
</protein>
<proteinExistence type="inferred from homology"/>
<organism evidence="5 6">
    <name type="scientific">Secundilactobacillus silagei JCM 19001</name>
    <dbReference type="NCBI Taxonomy" id="1302250"/>
    <lineage>
        <taxon>Bacteria</taxon>
        <taxon>Bacillati</taxon>
        <taxon>Bacillota</taxon>
        <taxon>Bacilli</taxon>
        <taxon>Lactobacillales</taxon>
        <taxon>Lactobacillaceae</taxon>
        <taxon>Secundilactobacillus</taxon>
    </lineage>
</organism>
<keyword evidence="3" id="KW-0012">Acyltransferase</keyword>
<dbReference type="GO" id="GO:0016746">
    <property type="term" value="F:acyltransferase activity"/>
    <property type="evidence" value="ECO:0007669"/>
    <property type="project" value="UniProtKB-KW"/>
</dbReference>
<dbReference type="AlphaFoldDB" id="A0A1Z5IFL8"/>
<dbReference type="PANTHER" id="PTHR22589">
    <property type="entry name" value="CARNITINE O-ACYLTRANSFERASE"/>
    <property type="match status" value="1"/>
</dbReference>
<evidence type="ECO:0000259" key="4">
    <source>
        <dbReference type="Pfam" id="PF00755"/>
    </source>
</evidence>
<evidence type="ECO:0000313" key="5">
    <source>
        <dbReference type="EMBL" id="GAX00567.1"/>
    </source>
</evidence>
<evidence type="ECO:0000256" key="2">
    <source>
        <dbReference type="ARBA" id="ARBA00022679"/>
    </source>
</evidence>
<dbReference type="RefSeq" id="WP_054656128.1">
    <property type="nucleotide sequence ID" value="NZ_BBFL01000016.1"/>
</dbReference>
<dbReference type="OrthoDB" id="1456at2"/>
<accession>A0A1Z5IFL8</accession>
<feature type="domain" description="Choline/carnitine acyltransferase" evidence="4">
    <location>
        <begin position="16"/>
        <end position="230"/>
    </location>
</feature>
<dbReference type="InterPro" id="IPR023213">
    <property type="entry name" value="CAT-like_dom_sf"/>
</dbReference>
<keyword evidence="2" id="KW-0808">Transferase</keyword>
<dbReference type="STRING" id="1302250.GCA_001313225_02981"/>
<sequence>MTAKYSTQLLPQLAKLPLPDIDATLSRLEKWSRPLLGDLQRAKFADQIAAFKTNDAPELQALLKQRWAETNANWVTPISRQHTLKNRHPLQETSNFAFTVFSANLPDLDQVTMAAKLLQNFADQYLAYASEEAPVETAPDGQPVDMSTYQRLFRTQRQPGLDQDTLQKTRNTLKNVESTVIYHQTVYQVRLIDHAGRVATLHSLTETLTQIMENTAADAFFIGAYTGLPRMTQHGYSSI</sequence>